<dbReference type="InterPro" id="IPR000847">
    <property type="entry name" value="LysR_HTH_N"/>
</dbReference>
<dbReference type="Pfam" id="PF03466">
    <property type="entry name" value="LysR_substrate"/>
    <property type="match status" value="1"/>
</dbReference>
<dbReference type="GO" id="GO:0043565">
    <property type="term" value="F:sequence-specific DNA binding"/>
    <property type="evidence" value="ECO:0007669"/>
    <property type="project" value="TreeGrafter"/>
</dbReference>
<reference evidence="7 8" key="1">
    <citation type="journal article" date="2014" name="Int. J. Syst. Evol. Microbiol.">
        <title>Bradyrhizobium ottawaense sp. nov., a symbiotic nitrogen fixing bacterium from root nodules of soybeans in Canada.</title>
        <authorList>
            <person name="Yu X."/>
            <person name="Cloutier S."/>
            <person name="Tambong J.T."/>
            <person name="Bromfield E.S."/>
        </authorList>
    </citation>
    <scope>NUCLEOTIDE SEQUENCE [LARGE SCALE GENOMIC DNA]</scope>
    <source>
        <strain evidence="7 8">OO99</strain>
    </source>
</reference>
<sequence>MLSSIMISSIRAFEAAARTGSFRDAANELHLTPSAVSHAIRKLESAMGTILFERSARAVRLTPAGENLMRHAGAAFDNLRRGIEEVAGRGPQLLRVHCAPSFAAQWLAPRLARFMAAEPQLEVRLAASTEYARFSNDDFDIDIVYGQPRAEGVEVIPLGEETVTPLCTPELAKKIRKPKDLLDQVLIRSEVKQVQWHQWFTANGLEAPAIHGMRFDRSFLAIAMASSGLGVTLESTRLAEREIATRRLVAPLAGRSVDIRYIGHHLVFPRASQQRRPIRVFAEWITREVAVAGPASSRSRVKSTG</sequence>
<dbReference type="PRINTS" id="PR00039">
    <property type="entry name" value="HTHLYSR"/>
</dbReference>
<reference evidence="7 8" key="2">
    <citation type="journal article" date="2017" name="Syst. Appl. Microbiol.">
        <title>Soybeans inoculated with root zone soils of Canadian native legumes harbour diverse and novel Bradyrhizobium spp. that possess agricultural potential.</title>
        <authorList>
            <person name="Bromfield E.S.P."/>
            <person name="Cloutier S."/>
            <person name="Tambong J.T."/>
            <person name="Tran Thi T.V."/>
        </authorList>
    </citation>
    <scope>NUCLEOTIDE SEQUENCE [LARGE SCALE GENOMIC DNA]</scope>
    <source>
        <strain evidence="7 8">OO99</strain>
    </source>
</reference>
<dbReference type="FunFam" id="1.10.10.10:FF:000038">
    <property type="entry name" value="Glycine cleavage system transcriptional activator"/>
    <property type="match status" value="1"/>
</dbReference>
<dbReference type="Gene3D" id="3.40.190.10">
    <property type="entry name" value="Periplasmic binding protein-like II"/>
    <property type="match status" value="2"/>
</dbReference>
<feature type="domain" description="HTH lysR-type" evidence="6">
    <location>
        <begin position="5"/>
        <end position="62"/>
    </location>
</feature>
<evidence type="ECO:0000256" key="2">
    <source>
        <dbReference type="ARBA" id="ARBA00009437"/>
    </source>
</evidence>
<dbReference type="PANTHER" id="PTHR30537:SF58">
    <property type="entry name" value="HTH-TYPE TRANSCRIPTIONAL REGULATOR PERR"/>
    <property type="match status" value="1"/>
</dbReference>
<dbReference type="GeneID" id="92968498"/>
<dbReference type="PANTHER" id="PTHR30537">
    <property type="entry name" value="HTH-TYPE TRANSCRIPTIONAL REGULATOR"/>
    <property type="match status" value="1"/>
</dbReference>
<dbReference type="GO" id="GO:0003700">
    <property type="term" value="F:DNA-binding transcription factor activity"/>
    <property type="evidence" value="ECO:0007669"/>
    <property type="project" value="InterPro"/>
</dbReference>
<dbReference type="Pfam" id="PF00126">
    <property type="entry name" value="HTH_1"/>
    <property type="match status" value="1"/>
</dbReference>
<dbReference type="PROSITE" id="PS50931">
    <property type="entry name" value="HTH_LYSR"/>
    <property type="match status" value="1"/>
</dbReference>
<dbReference type="RefSeq" id="WP_095426587.1">
    <property type="nucleotide sequence ID" value="NZ_CP029425.2"/>
</dbReference>
<dbReference type="Proteomes" id="UP000215703">
    <property type="component" value="Chromosome"/>
</dbReference>
<dbReference type="InterPro" id="IPR036390">
    <property type="entry name" value="WH_DNA-bd_sf"/>
</dbReference>
<dbReference type="Gene3D" id="1.10.10.10">
    <property type="entry name" value="Winged helix-like DNA-binding domain superfamily/Winged helix DNA-binding domain"/>
    <property type="match status" value="1"/>
</dbReference>
<name>A0A2U8PL90_9BRAD</name>
<dbReference type="InterPro" id="IPR036388">
    <property type="entry name" value="WH-like_DNA-bd_sf"/>
</dbReference>
<keyword evidence="3" id="KW-0805">Transcription regulation</keyword>
<dbReference type="AlphaFoldDB" id="A0A2U8PL90"/>
<accession>A0A2U8PL90</accession>
<proteinExistence type="inferred from homology"/>
<gene>
    <name evidence="7" type="ORF">CIT37_38190</name>
</gene>
<evidence type="ECO:0000256" key="1">
    <source>
        <dbReference type="ARBA" id="ARBA00003502"/>
    </source>
</evidence>
<dbReference type="SUPFAM" id="SSF46785">
    <property type="entry name" value="Winged helix' DNA-binding domain"/>
    <property type="match status" value="1"/>
</dbReference>
<dbReference type="InterPro" id="IPR005119">
    <property type="entry name" value="LysR_subst-bd"/>
</dbReference>
<evidence type="ECO:0000256" key="3">
    <source>
        <dbReference type="ARBA" id="ARBA00023015"/>
    </source>
</evidence>
<organism evidence="7 8">
    <name type="scientific">Bradyrhizobium ottawaense</name>
    <dbReference type="NCBI Taxonomy" id="931866"/>
    <lineage>
        <taxon>Bacteria</taxon>
        <taxon>Pseudomonadati</taxon>
        <taxon>Pseudomonadota</taxon>
        <taxon>Alphaproteobacteria</taxon>
        <taxon>Hyphomicrobiales</taxon>
        <taxon>Nitrobacteraceae</taxon>
        <taxon>Bradyrhizobium</taxon>
    </lineage>
</organism>
<evidence type="ECO:0000313" key="7">
    <source>
        <dbReference type="EMBL" id="AWL98515.1"/>
    </source>
</evidence>
<comment type="similarity">
    <text evidence="2">Belongs to the LysR transcriptional regulatory family.</text>
</comment>
<protein>
    <submittedName>
        <fullName evidence="7">LysR family transcriptional regulator</fullName>
    </submittedName>
</protein>
<dbReference type="EMBL" id="CP029425">
    <property type="protein sequence ID" value="AWL98515.1"/>
    <property type="molecule type" value="Genomic_DNA"/>
</dbReference>
<evidence type="ECO:0000259" key="6">
    <source>
        <dbReference type="PROSITE" id="PS50931"/>
    </source>
</evidence>
<dbReference type="InterPro" id="IPR058163">
    <property type="entry name" value="LysR-type_TF_proteobact-type"/>
</dbReference>
<evidence type="ECO:0000313" key="8">
    <source>
        <dbReference type="Proteomes" id="UP000215703"/>
    </source>
</evidence>
<dbReference type="KEGG" id="bot:CIT37_38190"/>
<comment type="function">
    <text evidence="1">NodD regulates the expression of the nodABCFE genes which encode other nodulation proteins. NodD is also a negative regulator of its own expression. Binds flavonoids as inducers.</text>
</comment>
<dbReference type="GO" id="GO:0006351">
    <property type="term" value="P:DNA-templated transcription"/>
    <property type="evidence" value="ECO:0007669"/>
    <property type="project" value="TreeGrafter"/>
</dbReference>
<evidence type="ECO:0000256" key="4">
    <source>
        <dbReference type="ARBA" id="ARBA00023125"/>
    </source>
</evidence>
<keyword evidence="5" id="KW-0804">Transcription</keyword>
<dbReference type="SUPFAM" id="SSF53850">
    <property type="entry name" value="Periplasmic binding protein-like II"/>
    <property type="match status" value="1"/>
</dbReference>
<evidence type="ECO:0000256" key="5">
    <source>
        <dbReference type="ARBA" id="ARBA00023163"/>
    </source>
</evidence>
<dbReference type="CDD" id="cd08432">
    <property type="entry name" value="PBP2_GcdR_TrpI_HvrB_AmpR_like"/>
    <property type="match status" value="1"/>
</dbReference>
<keyword evidence="4" id="KW-0238">DNA-binding</keyword>